<name>A0A8H6CF33_9LECA</name>
<feature type="domain" description="Dienelactone hydrolase" evidence="1">
    <location>
        <begin position="48"/>
        <end position="242"/>
    </location>
</feature>
<dbReference type="GeneID" id="59329541"/>
<organism evidence="2 3">
    <name type="scientific">Letharia lupina</name>
    <dbReference type="NCBI Taxonomy" id="560253"/>
    <lineage>
        <taxon>Eukaryota</taxon>
        <taxon>Fungi</taxon>
        <taxon>Dikarya</taxon>
        <taxon>Ascomycota</taxon>
        <taxon>Pezizomycotina</taxon>
        <taxon>Lecanoromycetes</taxon>
        <taxon>OSLEUM clade</taxon>
        <taxon>Lecanoromycetidae</taxon>
        <taxon>Lecanorales</taxon>
        <taxon>Lecanorineae</taxon>
        <taxon>Parmeliaceae</taxon>
        <taxon>Letharia</taxon>
    </lineage>
</organism>
<dbReference type="InterPro" id="IPR002925">
    <property type="entry name" value="Dienelactn_hydro"/>
</dbReference>
<comment type="caution">
    <text evidence="2">The sequence shown here is derived from an EMBL/GenBank/DDBJ whole genome shotgun (WGS) entry which is preliminary data.</text>
</comment>
<dbReference type="AlphaFoldDB" id="A0A8H6CF33"/>
<dbReference type="RefSeq" id="XP_037151474.1">
    <property type="nucleotide sequence ID" value="XM_037292055.1"/>
</dbReference>
<keyword evidence="3" id="KW-1185">Reference proteome</keyword>
<evidence type="ECO:0000259" key="1">
    <source>
        <dbReference type="Pfam" id="PF01738"/>
    </source>
</evidence>
<dbReference type="EMBL" id="JACCJB010000012">
    <property type="protein sequence ID" value="KAF6222039.1"/>
    <property type="molecule type" value="Genomic_DNA"/>
</dbReference>
<dbReference type="Pfam" id="PF01738">
    <property type="entry name" value="DLH"/>
    <property type="match status" value="1"/>
</dbReference>
<dbReference type="Proteomes" id="UP000593566">
    <property type="component" value="Unassembled WGS sequence"/>
</dbReference>
<gene>
    <name evidence="2" type="ORF">HO133_001125</name>
</gene>
<protein>
    <recommendedName>
        <fullName evidence="1">Dienelactone hydrolase domain-containing protein</fullName>
    </recommendedName>
</protein>
<reference evidence="2 3" key="1">
    <citation type="journal article" date="2020" name="Genomics">
        <title>Complete, high-quality genomes from long-read metagenomic sequencing of two wolf lichen thalli reveals enigmatic genome architecture.</title>
        <authorList>
            <person name="McKenzie S.K."/>
            <person name="Walston R.F."/>
            <person name="Allen J.L."/>
        </authorList>
    </citation>
    <scope>NUCLEOTIDE SEQUENCE [LARGE SCALE GENOMIC DNA]</scope>
    <source>
        <strain evidence="2">WasteWater1</strain>
    </source>
</reference>
<dbReference type="PANTHER" id="PTHR17630">
    <property type="entry name" value="DIENELACTONE HYDROLASE"/>
    <property type="match status" value="1"/>
</dbReference>
<proteinExistence type="predicted"/>
<accession>A0A8H6CF33</accession>
<dbReference type="Gene3D" id="3.40.50.1820">
    <property type="entry name" value="alpha/beta hydrolase"/>
    <property type="match status" value="1"/>
</dbReference>
<evidence type="ECO:0000313" key="3">
    <source>
        <dbReference type="Proteomes" id="UP000593566"/>
    </source>
</evidence>
<sequence length="246" mass="27146">MSQCCLSGFKWDGKPIGEETKLGKNDTYVTGSNKEHETAAGLTQYATHQVAILMIHDIFGWTFPNARLLADHYAKEADATVYLPDFFDGEVVTAGAIEGGKFDLMGFIGRHSKDIRFPEIETCAKSLKQEHGFKKLGAIGFCYGKNLVDCISTAHPSLLQKEEIDAVGVPVQIIAPENDPQLTPELKAHANSVIPSLNLEYDYQYFPGSNHGFAVKCDQSDVKQKKALERAKNAGVGWFAQFLHLH</sequence>
<dbReference type="GO" id="GO:0016787">
    <property type="term" value="F:hydrolase activity"/>
    <property type="evidence" value="ECO:0007669"/>
    <property type="project" value="InterPro"/>
</dbReference>
<evidence type="ECO:0000313" key="2">
    <source>
        <dbReference type="EMBL" id="KAF6222039.1"/>
    </source>
</evidence>
<dbReference type="InterPro" id="IPR029058">
    <property type="entry name" value="AB_hydrolase_fold"/>
</dbReference>
<dbReference type="SUPFAM" id="SSF53474">
    <property type="entry name" value="alpha/beta-Hydrolases"/>
    <property type="match status" value="1"/>
</dbReference>
<dbReference type="PANTHER" id="PTHR17630:SF55">
    <property type="entry name" value="DIENELACTONE HYDROLASE FAMILY PROTEIN (AFU_ORTHOLOGUE AFUA_1G01900)"/>
    <property type="match status" value="1"/>
</dbReference>